<feature type="domain" description="Resolvase/invertase-type recombinase catalytic" evidence="1">
    <location>
        <begin position="7"/>
        <end position="158"/>
    </location>
</feature>
<dbReference type="Gene3D" id="3.40.50.1390">
    <property type="entry name" value="Resolvase, N-terminal catalytic domain"/>
    <property type="match status" value="1"/>
</dbReference>
<dbReference type="Pfam" id="PF13408">
    <property type="entry name" value="Zn_ribbon_recom"/>
    <property type="match status" value="1"/>
</dbReference>
<gene>
    <name evidence="3" type="ORF">Gferi_03495</name>
</gene>
<dbReference type="InterPro" id="IPR038109">
    <property type="entry name" value="DNA_bind_recomb_sf"/>
</dbReference>
<dbReference type="PANTHER" id="PTHR30461">
    <property type="entry name" value="DNA-INVERTASE FROM LAMBDOID PROPHAGE"/>
    <property type="match status" value="1"/>
</dbReference>
<sequence length="545" mass="61662">MSEKQYKAVKYIRLSYTDDKANESDSVANQRKLLDSFIEGHPDIEAVLEKVDDGWSGILFDRPAFKEMMTEIEAGNINCVIVKDLSRLGRDYIETGRHLRRIFPAYGVRFIAINDNIDTLKDSGDDLVVSVKSIINDAYCRDISVKTRSALSAKRSNGDYVGACTVYGYKKSEENKNRLEIDEYPAGVVQNIFKMKLDGMSAARIADELNSRGILSPLAYKKDRGLPHPKKGYADKADAKWSATTVIRILKDETYTGTLLQGRQGTLNYKLKDLIDKPKSEWARTEDAHEAIIHRQDFDLVQRLLRLDTRTSPGSDAVQLFSGVLICGCCGSRMTRKTDRYKDTVYHYYYCPTGKKGGCKSPARIKESELTDCVLESLKAHIRNVASLEALLESTDSKAVESRLARRIEAQIAENEHQLKQIGGFKSTLYENMIKGIISTEDYKTFRAKYAEDGNCLQHAVSTLRQELENLRNHKSGRLLWMEHFKRFEGLTELDRKTVAHLIQSVRIMGKTELQITFNYQMEYEKALAACSEAISTKSTGTEVA</sequence>
<dbReference type="Gene3D" id="3.90.1750.20">
    <property type="entry name" value="Putative Large Serine Recombinase, Chain B, Domain 2"/>
    <property type="match status" value="1"/>
</dbReference>
<keyword evidence="4" id="KW-1185">Reference proteome</keyword>
<dbReference type="GO" id="GO:0003677">
    <property type="term" value="F:DNA binding"/>
    <property type="evidence" value="ECO:0007669"/>
    <property type="project" value="InterPro"/>
</dbReference>
<proteinExistence type="predicted"/>
<evidence type="ECO:0000259" key="1">
    <source>
        <dbReference type="PROSITE" id="PS51736"/>
    </source>
</evidence>
<dbReference type="PANTHER" id="PTHR30461:SF23">
    <property type="entry name" value="DNA RECOMBINASE-RELATED"/>
    <property type="match status" value="1"/>
</dbReference>
<dbReference type="InterPro" id="IPR036162">
    <property type="entry name" value="Resolvase-like_N_sf"/>
</dbReference>
<dbReference type="InterPro" id="IPR050639">
    <property type="entry name" value="SSR_resolvase"/>
</dbReference>
<organism evidence="3 4">
    <name type="scientific">Geosporobacter ferrireducens</name>
    <dbReference type="NCBI Taxonomy" id="1424294"/>
    <lineage>
        <taxon>Bacteria</taxon>
        <taxon>Bacillati</taxon>
        <taxon>Bacillota</taxon>
        <taxon>Clostridia</taxon>
        <taxon>Peptostreptococcales</taxon>
        <taxon>Thermotaleaceae</taxon>
        <taxon>Geosporobacter</taxon>
    </lineage>
</organism>
<evidence type="ECO:0000259" key="2">
    <source>
        <dbReference type="PROSITE" id="PS51737"/>
    </source>
</evidence>
<accession>A0A1D8GCU4</accession>
<dbReference type="Pfam" id="PF07508">
    <property type="entry name" value="Recombinase"/>
    <property type="match status" value="1"/>
</dbReference>
<evidence type="ECO:0000313" key="4">
    <source>
        <dbReference type="Proteomes" id="UP000095743"/>
    </source>
</evidence>
<dbReference type="AlphaFoldDB" id="A0A1D8GCU4"/>
<dbReference type="STRING" id="1424294.Gferi_03495"/>
<dbReference type="SMART" id="SM00857">
    <property type="entry name" value="Resolvase"/>
    <property type="match status" value="1"/>
</dbReference>
<dbReference type="KEGG" id="gfe:Gferi_03495"/>
<dbReference type="PROSITE" id="PS51737">
    <property type="entry name" value="RECOMBINASE_DNA_BIND"/>
    <property type="match status" value="1"/>
</dbReference>
<dbReference type="InterPro" id="IPR025827">
    <property type="entry name" value="Zn_ribbon_recom_dom"/>
</dbReference>
<dbReference type="Proteomes" id="UP000095743">
    <property type="component" value="Chromosome"/>
</dbReference>
<reference evidence="3 4" key="1">
    <citation type="submission" date="2016-09" db="EMBL/GenBank/DDBJ databases">
        <title>Genomic analysis reveals versatility of anaerobic energy metabolism of Geosporobacter ferrireducens IRF9 of phylum Firmicutes.</title>
        <authorList>
            <person name="Kim S.-J."/>
        </authorList>
    </citation>
    <scope>NUCLEOTIDE SEQUENCE [LARGE SCALE GENOMIC DNA]</scope>
    <source>
        <strain evidence="3 4">IRF9</strain>
    </source>
</reference>
<dbReference type="PROSITE" id="PS51736">
    <property type="entry name" value="RECOMBINASES_3"/>
    <property type="match status" value="1"/>
</dbReference>
<dbReference type="InterPro" id="IPR006119">
    <property type="entry name" value="Resolv_N"/>
</dbReference>
<dbReference type="Pfam" id="PF00239">
    <property type="entry name" value="Resolvase"/>
    <property type="match status" value="1"/>
</dbReference>
<dbReference type="GO" id="GO:0000150">
    <property type="term" value="F:DNA strand exchange activity"/>
    <property type="evidence" value="ECO:0007669"/>
    <property type="project" value="InterPro"/>
</dbReference>
<evidence type="ECO:0000313" key="3">
    <source>
        <dbReference type="EMBL" id="AOT68723.1"/>
    </source>
</evidence>
<dbReference type="OrthoDB" id="9804620at2"/>
<dbReference type="InterPro" id="IPR011109">
    <property type="entry name" value="DNA_bind_recombinase_dom"/>
</dbReference>
<dbReference type="RefSeq" id="WP_069974298.1">
    <property type="nucleotide sequence ID" value="NZ_CP017269.1"/>
</dbReference>
<dbReference type="SUPFAM" id="SSF53041">
    <property type="entry name" value="Resolvase-like"/>
    <property type="match status" value="1"/>
</dbReference>
<feature type="domain" description="Recombinase" evidence="2">
    <location>
        <begin position="166"/>
        <end position="311"/>
    </location>
</feature>
<dbReference type="EMBL" id="CP017269">
    <property type="protein sequence ID" value="AOT68723.1"/>
    <property type="molecule type" value="Genomic_DNA"/>
</dbReference>
<protein>
    <submittedName>
        <fullName evidence="3">Recombinase TnpX</fullName>
    </submittedName>
</protein>
<name>A0A1D8GCU4_9FIRM</name>